<organism evidence="5 6">
    <name type="scientific">Ogataea philodendri</name>
    <dbReference type="NCBI Taxonomy" id="1378263"/>
    <lineage>
        <taxon>Eukaryota</taxon>
        <taxon>Fungi</taxon>
        <taxon>Dikarya</taxon>
        <taxon>Ascomycota</taxon>
        <taxon>Saccharomycotina</taxon>
        <taxon>Pichiomycetes</taxon>
        <taxon>Pichiales</taxon>
        <taxon>Pichiaceae</taxon>
        <taxon>Ogataea</taxon>
    </lineage>
</organism>
<dbReference type="RefSeq" id="XP_046058597.1">
    <property type="nucleotide sequence ID" value="XM_046207608.1"/>
</dbReference>
<dbReference type="EMBL" id="JAEUBE010000439">
    <property type="protein sequence ID" value="KAH3661484.1"/>
    <property type="molecule type" value="Genomic_DNA"/>
</dbReference>
<reference evidence="5" key="1">
    <citation type="journal article" date="2021" name="Open Biol.">
        <title>Shared evolutionary footprints suggest mitochondrial oxidative damage underlies multiple complex I losses in fungi.</title>
        <authorList>
            <person name="Schikora-Tamarit M.A."/>
            <person name="Marcet-Houben M."/>
            <person name="Nosek J."/>
            <person name="Gabaldon T."/>
        </authorList>
    </citation>
    <scope>NUCLEOTIDE SEQUENCE</scope>
    <source>
        <strain evidence="5">CBS6075</strain>
    </source>
</reference>
<dbReference type="GO" id="GO:0008477">
    <property type="term" value="F:purine nucleosidase activity"/>
    <property type="evidence" value="ECO:0007669"/>
    <property type="project" value="TreeGrafter"/>
</dbReference>
<name>A0A9P8NYN2_9ASCO</name>
<reference evidence="5" key="2">
    <citation type="submission" date="2021-01" db="EMBL/GenBank/DDBJ databases">
        <authorList>
            <person name="Schikora-Tamarit M.A."/>
        </authorList>
    </citation>
    <scope>NUCLEOTIDE SEQUENCE</scope>
    <source>
        <strain evidence="5">CBS6075</strain>
    </source>
</reference>
<evidence type="ECO:0000313" key="6">
    <source>
        <dbReference type="Proteomes" id="UP000769157"/>
    </source>
</evidence>
<evidence type="ECO:0000259" key="4">
    <source>
        <dbReference type="Pfam" id="PF01156"/>
    </source>
</evidence>
<gene>
    <name evidence="5" type="ORF">OGAPHI_006331</name>
</gene>
<sequence>MRKVLIDCDPGIDDASALLLALAPGNLDVKAITTVSGNLRASDCTNNLKKILSMIDRTDIPVGQGPEKPLVRKYPRDPFSHGSDGLGDLDMPELNSTKWDESGASVAVASDLIVDTVNKYPGQISMVCLGPLTNLALALIKDPQLPSKLEKVIIIGGSFGFSPSEALHATGDNPVSEWNIYVDPEAAELVWGAKFNLTAIGMDIFCQPCIAMTQKYQDKLALSSSVAAKFILSVLAWLRRRNFGDYCALIDSLAVAYAIDESIMETEKVDCLVETKSEIALGQVVVDRRKNFKWDNLPQIDAVCTVNGEKYLSILTDGFTKY</sequence>
<evidence type="ECO:0000313" key="5">
    <source>
        <dbReference type="EMBL" id="KAH3661484.1"/>
    </source>
</evidence>
<dbReference type="GO" id="GO:0006152">
    <property type="term" value="P:purine nucleoside catabolic process"/>
    <property type="evidence" value="ECO:0007669"/>
    <property type="project" value="TreeGrafter"/>
</dbReference>
<keyword evidence="3" id="KW-0326">Glycosidase</keyword>
<dbReference type="PANTHER" id="PTHR12304">
    <property type="entry name" value="INOSINE-URIDINE PREFERRING NUCLEOSIDE HYDROLASE"/>
    <property type="match status" value="1"/>
</dbReference>
<comment type="caution">
    <text evidence="5">The sequence shown here is derived from an EMBL/GenBank/DDBJ whole genome shotgun (WGS) entry which is preliminary data.</text>
</comment>
<evidence type="ECO:0000256" key="3">
    <source>
        <dbReference type="ARBA" id="ARBA00023295"/>
    </source>
</evidence>
<dbReference type="Pfam" id="PF01156">
    <property type="entry name" value="IU_nuc_hydro"/>
    <property type="match status" value="1"/>
</dbReference>
<feature type="domain" description="Inosine/uridine-preferring nucleoside hydrolase" evidence="4">
    <location>
        <begin position="4"/>
        <end position="312"/>
    </location>
</feature>
<keyword evidence="2" id="KW-0378">Hydrolase</keyword>
<comment type="similarity">
    <text evidence="1">Belongs to the IUNH family.</text>
</comment>
<dbReference type="PANTHER" id="PTHR12304:SF4">
    <property type="entry name" value="URIDINE NUCLEOSIDASE"/>
    <property type="match status" value="1"/>
</dbReference>
<dbReference type="AlphaFoldDB" id="A0A9P8NYN2"/>
<protein>
    <recommendedName>
        <fullName evidence="4">Inosine/uridine-preferring nucleoside hydrolase domain-containing protein</fullName>
    </recommendedName>
</protein>
<accession>A0A9P8NYN2</accession>
<evidence type="ECO:0000256" key="1">
    <source>
        <dbReference type="ARBA" id="ARBA00009176"/>
    </source>
</evidence>
<keyword evidence="6" id="KW-1185">Reference proteome</keyword>
<dbReference type="InterPro" id="IPR036452">
    <property type="entry name" value="Ribo_hydro-like"/>
</dbReference>
<dbReference type="OrthoDB" id="432381at2759"/>
<dbReference type="InterPro" id="IPR001910">
    <property type="entry name" value="Inosine/uridine_hydrolase_dom"/>
</dbReference>
<dbReference type="Gene3D" id="3.90.245.10">
    <property type="entry name" value="Ribonucleoside hydrolase-like"/>
    <property type="match status" value="1"/>
</dbReference>
<proteinExistence type="inferred from homology"/>
<dbReference type="SUPFAM" id="SSF53590">
    <property type="entry name" value="Nucleoside hydrolase"/>
    <property type="match status" value="1"/>
</dbReference>
<dbReference type="GeneID" id="70238295"/>
<evidence type="ECO:0000256" key="2">
    <source>
        <dbReference type="ARBA" id="ARBA00022801"/>
    </source>
</evidence>
<dbReference type="Proteomes" id="UP000769157">
    <property type="component" value="Unassembled WGS sequence"/>
</dbReference>
<dbReference type="GO" id="GO:0005829">
    <property type="term" value="C:cytosol"/>
    <property type="evidence" value="ECO:0007669"/>
    <property type="project" value="TreeGrafter"/>
</dbReference>
<dbReference type="InterPro" id="IPR023186">
    <property type="entry name" value="IUNH"/>
</dbReference>